<dbReference type="GO" id="GO:0008046">
    <property type="term" value="F:axon guidance receptor activity"/>
    <property type="evidence" value="ECO:0007669"/>
    <property type="project" value="TreeGrafter"/>
</dbReference>
<dbReference type="InterPro" id="IPR007110">
    <property type="entry name" value="Ig-like_dom"/>
</dbReference>
<comment type="caution">
    <text evidence="3">The sequence shown here is derived from an EMBL/GenBank/DDBJ whole genome shotgun (WGS) entry which is preliminary data.</text>
</comment>
<reference evidence="3 4" key="1">
    <citation type="journal article" date="2018" name="Mol. Genet. Genomics">
        <title>The red deer Cervus elaphus genome CerEla1.0: sequencing, annotating, genes, and chromosomes.</title>
        <authorList>
            <person name="Bana N.A."/>
            <person name="Nyiri A."/>
            <person name="Nagy J."/>
            <person name="Frank K."/>
            <person name="Nagy T."/>
            <person name="Steger V."/>
            <person name="Schiller M."/>
            <person name="Lakatos P."/>
            <person name="Sugar L."/>
            <person name="Horn P."/>
            <person name="Barta E."/>
            <person name="Orosz L."/>
        </authorList>
    </citation>
    <scope>NUCLEOTIDE SEQUENCE [LARGE SCALE GENOMIC DNA]</scope>
    <source>
        <strain evidence="3">Hungarian</strain>
    </source>
</reference>
<evidence type="ECO:0000259" key="2">
    <source>
        <dbReference type="PROSITE" id="PS50835"/>
    </source>
</evidence>
<dbReference type="Gene3D" id="2.60.40.10">
    <property type="entry name" value="Immunoglobulins"/>
    <property type="match status" value="1"/>
</dbReference>
<evidence type="ECO:0000313" key="4">
    <source>
        <dbReference type="Proteomes" id="UP000242450"/>
    </source>
</evidence>
<dbReference type="InterPro" id="IPR036179">
    <property type="entry name" value="Ig-like_dom_sf"/>
</dbReference>
<dbReference type="InterPro" id="IPR003599">
    <property type="entry name" value="Ig_sub"/>
</dbReference>
<keyword evidence="4" id="KW-1185">Reference proteome</keyword>
<protein>
    <recommendedName>
        <fullName evidence="2">Ig-like domain-containing protein</fullName>
    </recommendedName>
</protein>
<dbReference type="PANTHER" id="PTHR45080:SF28">
    <property type="entry name" value="HEMICENTIN-2"/>
    <property type="match status" value="1"/>
</dbReference>
<dbReference type="GO" id="GO:0030424">
    <property type="term" value="C:axon"/>
    <property type="evidence" value="ECO:0007669"/>
    <property type="project" value="TreeGrafter"/>
</dbReference>
<accession>A0A212CXB6</accession>
<dbReference type="AlphaFoldDB" id="A0A212CXB6"/>
<dbReference type="SMART" id="SM00409">
    <property type="entry name" value="IG"/>
    <property type="match status" value="1"/>
</dbReference>
<evidence type="ECO:0000256" key="1">
    <source>
        <dbReference type="SAM" id="MobiDB-lite"/>
    </source>
</evidence>
<proteinExistence type="predicted"/>
<dbReference type="SUPFAM" id="SSF48726">
    <property type="entry name" value="Immunoglobulin"/>
    <property type="match status" value="2"/>
</dbReference>
<dbReference type="Proteomes" id="UP000242450">
    <property type="component" value="Chromosome 11"/>
</dbReference>
<dbReference type="GO" id="GO:0050808">
    <property type="term" value="P:synapse organization"/>
    <property type="evidence" value="ECO:0007669"/>
    <property type="project" value="TreeGrafter"/>
</dbReference>
<dbReference type="GO" id="GO:0043025">
    <property type="term" value="C:neuronal cell body"/>
    <property type="evidence" value="ECO:0007669"/>
    <property type="project" value="TreeGrafter"/>
</dbReference>
<sequence length="200" mass="21825">MENSRRNFSSQPWGPDTGRENSQETHALPPTFPAREVMAGWFQVSQASHLADDCLLLPSNALLLEAPSPQDSAQFECVVSNEVGEARKLYWVMVHGVCFPRESSVGHQCRASPTGSYHCLRALGESLGQGGSVEGRKQPPSPFLVLGRHVGCCPWPFQILSEGSLRIQPVLAQDAGHYLCLASNPAGSDRQGRDLRVFGR</sequence>
<organism evidence="3 4">
    <name type="scientific">Cervus elaphus hippelaphus</name>
    <name type="common">European red deer</name>
    <dbReference type="NCBI Taxonomy" id="46360"/>
    <lineage>
        <taxon>Eukaryota</taxon>
        <taxon>Metazoa</taxon>
        <taxon>Chordata</taxon>
        <taxon>Craniata</taxon>
        <taxon>Vertebrata</taxon>
        <taxon>Euteleostomi</taxon>
        <taxon>Mammalia</taxon>
        <taxon>Eutheria</taxon>
        <taxon>Laurasiatheria</taxon>
        <taxon>Artiodactyla</taxon>
        <taxon>Ruminantia</taxon>
        <taxon>Pecora</taxon>
        <taxon>Cervidae</taxon>
        <taxon>Cervinae</taxon>
        <taxon>Cervus</taxon>
    </lineage>
</organism>
<feature type="domain" description="Ig-like" evidence="2">
    <location>
        <begin position="58"/>
        <end position="196"/>
    </location>
</feature>
<dbReference type="GO" id="GO:0005886">
    <property type="term" value="C:plasma membrane"/>
    <property type="evidence" value="ECO:0007669"/>
    <property type="project" value="TreeGrafter"/>
</dbReference>
<evidence type="ECO:0000313" key="3">
    <source>
        <dbReference type="EMBL" id="OWK10638.1"/>
    </source>
</evidence>
<dbReference type="InterPro" id="IPR050958">
    <property type="entry name" value="Cell_Adh-Cytoskel_Orgn"/>
</dbReference>
<gene>
    <name evidence="3" type="ORF">Celaphus_00005140</name>
</gene>
<dbReference type="EMBL" id="MKHE01000011">
    <property type="protein sequence ID" value="OWK10638.1"/>
    <property type="molecule type" value="Genomic_DNA"/>
</dbReference>
<dbReference type="InterPro" id="IPR013783">
    <property type="entry name" value="Ig-like_fold"/>
</dbReference>
<dbReference type="PROSITE" id="PS50835">
    <property type="entry name" value="IG_LIKE"/>
    <property type="match status" value="1"/>
</dbReference>
<feature type="compositionally biased region" description="Polar residues" evidence="1">
    <location>
        <begin position="1"/>
        <end position="12"/>
    </location>
</feature>
<feature type="region of interest" description="Disordered" evidence="1">
    <location>
        <begin position="1"/>
        <end position="27"/>
    </location>
</feature>
<dbReference type="PANTHER" id="PTHR45080">
    <property type="entry name" value="CONTACTIN 5"/>
    <property type="match status" value="1"/>
</dbReference>
<dbReference type="GO" id="GO:0007156">
    <property type="term" value="P:homophilic cell adhesion via plasma membrane adhesion molecules"/>
    <property type="evidence" value="ECO:0007669"/>
    <property type="project" value="TreeGrafter"/>
</dbReference>
<name>A0A212CXB6_CEREH</name>